<evidence type="ECO:0008006" key="3">
    <source>
        <dbReference type="Google" id="ProtNLM"/>
    </source>
</evidence>
<protein>
    <recommendedName>
        <fullName evidence="3">PRD domain-containing protein</fullName>
    </recommendedName>
</protein>
<dbReference type="RefSeq" id="WP_186872812.1">
    <property type="nucleotide sequence ID" value="NZ_JACOOR010000001.1"/>
</dbReference>
<reference evidence="1" key="1">
    <citation type="submission" date="2020-08" db="EMBL/GenBank/DDBJ databases">
        <title>Genome public.</title>
        <authorList>
            <person name="Liu C."/>
            <person name="Sun Q."/>
        </authorList>
    </citation>
    <scope>NUCLEOTIDE SEQUENCE</scope>
    <source>
        <strain evidence="1">NSJ-68</strain>
    </source>
</reference>
<dbReference type="AlphaFoldDB" id="A0A923L9N5"/>
<organism evidence="1 2">
    <name type="scientific">Anaerosacchariphilus hominis</name>
    <dbReference type="NCBI Taxonomy" id="2763017"/>
    <lineage>
        <taxon>Bacteria</taxon>
        <taxon>Bacillati</taxon>
        <taxon>Bacillota</taxon>
        <taxon>Clostridia</taxon>
        <taxon>Lachnospirales</taxon>
        <taxon>Lachnospiraceae</taxon>
        <taxon>Anaerosacchariphilus</taxon>
    </lineage>
</organism>
<dbReference type="InterPro" id="IPR036390">
    <property type="entry name" value="WH_DNA-bd_sf"/>
</dbReference>
<accession>A0A923L9N5</accession>
<sequence>MNSRKDMIYEKIVTYTRESILDNSFSFEHCNAFDIAVELKIDRSNVSRILNQLFNDYLLIKISGRPTTYLSREVIVNEFRYSKAPQIIANREELKEQLATNEPMAASSLPDFQIIGSNIGESLHEVIDTILPCFIYPQADMLLFVLMGEPGSGRKYFCRQLFSYALKKKTFPKQSTYVTVSWRPDAENNQYLLNELTPEATAMILIEVADEITERKIYRMKSDISHLYSNQGCHPPVIIFLVDRDTVKADIFSSLTPCVVSFPNLAQRRTVERLKIILTIMQETADYNHTQIRVNRDILTRLLSSRYKYNISQLRSEIHYAVAGALYYAQGNTATLLTNSLSAGVRSSQTENQNYLNEITDFVEHSIPEFIDLYPDTECTILTLLSSDNMSSVLTTPRKKSFDETVWDDVLHTDVTLDNQILEERLHFLLGFCFQQSPIRYDIPMLNRLYALISDMIHGTFSTGSLLEDETLPQCSRTSSKLSATLIDKIESSFNATLPKSSVNYLRLFLDHALRALDESNIIYVVVSYDQTLSENYATYLNYISGTRSYYVLPFGPEDQHHYPAFVKRSQKLIANLNDSKEIIVVTDKPPLTNLATLLVAALNRTILSLYPITMPMLMRTLTIMKEDNMHALPTVRKILYSKKETMKEYNEKITGFPNEYISKLIAHHFERCFDGINTVLSCKILYNILKDVFDYFGCELKTGLVLEFLFHGNAALYRSTRNETVCVDKFEERVSECGTIYQILNKRIHQSRELLALNLDETEVLLLCELLIDYTDSV</sequence>
<name>A0A923L9N5_9FIRM</name>
<dbReference type="InterPro" id="IPR036662">
    <property type="entry name" value="PTS_EIIA_man-typ_sf"/>
</dbReference>
<keyword evidence="2" id="KW-1185">Reference proteome</keyword>
<proteinExistence type="predicted"/>
<dbReference type="Gene3D" id="3.40.50.510">
    <property type="entry name" value="Phosphotransferase system, mannose-type IIA component"/>
    <property type="match status" value="1"/>
</dbReference>
<dbReference type="Proteomes" id="UP000649345">
    <property type="component" value="Unassembled WGS sequence"/>
</dbReference>
<dbReference type="GO" id="GO:0009401">
    <property type="term" value="P:phosphoenolpyruvate-dependent sugar phosphotransferase system"/>
    <property type="evidence" value="ECO:0007669"/>
    <property type="project" value="InterPro"/>
</dbReference>
<gene>
    <name evidence="1" type="ORF">H8S44_01560</name>
</gene>
<dbReference type="GO" id="GO:0016020">
    <property type="term" value="C:membrane"/>
    <property type="evidence" value="ECO:0007669"/>
    <property type="project" value="InterPro"/>
</dbReference>
<evidence type="ECO:0000313" key="2">
    <source>
        <dbReference type="Proteomes" id="UP000649345"/>
    </source>
</evidence>
<dbReference type="SUPFAM" id="SSF53062">
    <property type="entry name" value="PTS system fructose IIA component-like"/>
    <property type="match status" value="1"/>
</dbReference>
<dbReference type="EMBL" id="JACOOR010000001">
    <property type="protein sequence ID" value="MBC5658473.1"/>
    <property type="molecule type" value="Genomic_DNA"/>
</dbReference>
<evidence type="ECO:0000313" key="1">
    <source>
        <dbReference type="EMBL" id="MBC5658473.1"/>
    </source>
</evidence>
<comment type="caution">
    <text evidence="1">The sequence shown here is derived from an EMBL/GenBank/DDBJ whole genome shotgun (WGS) entry which is preliminary data.</text>
</comment>
<dbReference type="SUPFAM" id="SSF46785">
    <property type="entry name" value="Winged helix' DNA-binding domain"/>
    <property type="match status" value="1"/>
</dbReference>